<feature type="region of interest" description="Disordered" evidence="1">
    <location>
        <begin position="245"/>
        <end position="271"/>
    </location>
</feature>
<gene>
    <name evidence="3" type="ORF">TWF191_009120</name>
</gene>
<organism evidence="3 4">
    <name type="scientific">Orbilia oligospora</name>
    <name type="common">Nematode-trapping fungus</name>
    <name type="synonym">Arthrobotrys oligospora</name>
    <dbReference type="NCBI Taxonomy" id="2813651"/>
    <lineage>
        <taxon>Eukaryota</taxon>
        <taxon>Fungi</taxon>
        <taxon>Dikarya</taxon>
        <taxon>Ascomycota</taxon>
        <taxon>Pezizomycotina</taxon>
        <taxon>Orbiliomycetes</taxon>
        <taxon>Orbiliales</taxon>
        <taxon>Orbiliaceae</taxon>
        <taxon>Orbilia</taxon>
    </lineage>
</organism>
<feature type="region of interest" description="Disordered" evidence="1">
    <location>
        <begin position="366"/>
        <end position="466"/>
    </location>
</feature>
<feature type="compositionally biased region" description="Acidic residues" evidence="1">
    <location>
        <begin position="80"/>
        <end position="92"/>
    </location>
</feature>
<reference evidence="3 4" key="1">
    <citation type="submission" date="2019-06" db="EMBL/GenBank/DDBJ databases">
        <authorList>
            <person name="Palmer J.M."/>
        </authorList>
    </citation>
    <scope>NUCLEOTIDE SEQUENCE [LARGE SCALE GENOMIC DNA]</scope>
    <source>
        <strain evidence="3 4">TWF191</strain>
    </source>
</reference>
<dbReference type="PANTHER" id="PTHR21563">
    <property type="entry name" value="ZINC FINGER C3H1 DOMAIN-CONTAINING PROTEIN"/>
    <property type="match status" value="1"/>
</dbReference>
<dbReference type="InterPro" id="IPR039278">
    <property type="entry name" value="Red1"/>
</dbReference>
<feature type="compositionally biased region" description="Low complexity" evidence="1">
    <location>
        <begin position="245"/>
        <end position="256"/>
    </location>
</feature>
<dbReference type="EMBL" id="WIPF01000065">
    <property type="protein sequence ID" value="KAF3215955.1"/>
    <property type="molecule type" value="Genomic_DNA"/>
</dbReference>
<name>A0A6G1M382_ORBOL</name>
<dbReference type="PANTHER" id="PTHR21563:SF3">
    <property type="entry name" value="ZINC FINGER C3H1 DOMAIN-CONTAINING PROTEIN"/>
    <property type="match status" value="1"/>
</dbReference>
<dbReference type="Pfam" id="PF10650">
    <property type="entry name" value="zf-C3H1"/>
    <property type="match status" value="1"/>
</dbReference>
<dbReference type="GO" id="GO:0005634">
    <property type="term" value="C:nucleus"/>
    <property type="evidence" value="ECO:0007669"/>
    <property type="project" value="TreeGrafter"/>
</dbReference>
<feature type="compositionally biased region" description="Pro residues" evidence="1">
    <location>
        <begin position="257"/>
        <end position="268"/>
    </location>
</feature>
<evidence type="ECO:0000256" key="1">
    <source>
        <dbReference type="SAM" id="MobiDB-lite"/>
    </source>
</evidence>
<feature type="compositionally biased region" description="Acidic residues" evidence="1">
    <location>
        <begin position="585"/>
        <end position="614"/>
    </location>
</feature>
<evidence type="ECO:0000313" key="4">
    <source>
        <dbReference type="Proteomes" id="UP000483672"/>
    </source>
</evidence>
<feature type="compositionally biased region" description="Polar residues" evidence="1">
    <location>
        <begin position="291"/>
        <end position="300"/>
    </location>
</feature>
<feature type="compositionally biased region" description="Low complexity" evidence="1">
    <location>
        <begin position="634"/>
        <end position="646"/>
    </location>
</feature>
<dbReference type="Proteomes" id="UP000483672">
    <property type="component" value="Unassembled WGS sequence"/>
</dbReference>
<dbReference type="AlphaFoldDB" id="A0A6G1M382"/>
<dbReference type="GO" id="GO:0000178">
    <property type="term" value="C:exosome (RNase complex)"/>
    <property type="evidence" value="ECO:0007669"/>
    <property type="project" value="TreeGrafter"/>
</dbReference>
<comment type="caution">
    <text evidence="3">The sequence shown here is derived from an EMBL/GenBank/DDBJ whole genome shotgun (WGS) entry which is preliminary data.</text>
</comment>
<sequence length="847" mass="91336">MSSTCPEVPSFAGIRHGLTAGKRAMPARRAMPKPRQPSTSTSNVVPKTPITPVTPGEEPSKPNLTISVPPISTSSQRDEGPEEGEISDDEDDHYSPREATTPIQIHQTLPLANPFQAVLAASMQAPLINPFPVVSTNDQPSIRKEQLNSNTAASRPTQETDPALMSMLELRKAAQSAVMYLSCSARMSFEQIVAEGIERTVLAGIYNHLKLPIPDSSKNVPTTVLPKNTAPGGVVNGLKATIPTPTIPKPEISAAPPTLPTSLPPKPPTSVVTSNNLPSVVSRFNQSLPGLSIAQPSPNRIVSPPLPTPQPNALREASPTPQPPTLRGRKRPVAADFDIEIKPAILNPKQPRFGNRQRLESSQLIFNVSDNEEEEGKEKKQKTPLATPQSVGPSRPDSANPEKNEQLGESLRLTELAIEEMKQRIAVAMKRKPKPASNGESQSDPPSKHATPLPATPSTDLLNAKEASLDRVEEFLHKTLDQFNAGTAQPEAVEKASELAAAELMDVEAKVDGLDVAVVINTPPSTSSPEKHPTLPTDDSEDKDIVTMSDSSDLQTDDKSLESSPADSESVNEDVDGLGSPMDLSDLDTTSDESDQDSSDSESDIEAEESDSNDISEQVSSDDSADIEMHSTSGDESPASDSASSPVQETPNDDDGYDPEAHKSTIGEVSILTATSEVPPNQPSPLIIGVSEPGQPPAIRKSTHGQPKKPETGFIEYQSQLSGFRSFRYHPSYNNLVSQGYKSLTYSNHIDSELPVCDFETRGGTCNDPQCRWQHFRQMALPESNILLELAEPDANQDDKEEYKGALDKIMSQLDSSDSGGFDKIAKEVIEYRRQTLGDPTRIIKGL</sequence>
<feature type="region of interest" description="Disordered" evidence="1">
    <location>
        <begin position="676"/>
        <end position="711"/>
    </location>
</feature>
<evidence type="ECO:0000313" key="3">
    <source>
        <dbReference type="EMBL" id="KAF3215955.1"/>
    </source>
</evidence>
<feature type="region of interest" description="Disordered" evidence="1">
    <location>
        <begin position="291"/>
        <end position="331"/>
    </location>
</feature>
<feature type="compositionally biased region" description="Low complexity" evidence="1">
    <location>
        <begin position="44"/>
        <end position="55"/>
    </location>
</feature>
<proteinExistence type="predicted"/>
<protein>
    <recommendedName>
        <fullName evidence="2">Putative zinc-finger domain-containing protein</fullName>
    </recommendedName>
</protein>
<feature type="region of interest" description="Disordered" evidence="1">
    <location>
        <begin position="520"/>
        <end position="662"/>
    </location>
</feature>
<feature type="region of interest" description="Disordered" evidence="1">
    <location>
        <begin position="1"/>
        <end position="96"/>
    </location>
</feature>
<evidence type="ECO:0000259" key="2">
    <source>
        <dbReference type="Pfam" id="PF10650"/>
    </source>
</evidence>
<feature type="compositionally biased region" description="Polar residues" evidence="1">
    <location>
        <begin position="62"/>
        <end position="75"/>
    </location>
</feature>
<feature type="domain" description="Putative zinc-finger" evidence="2">
    <location>
        <begin position="757"/>
        <end position="777"/>
    </location>
</feature>
<accession>A0A6G1M382</accession>
<dbReference type="InterPro" id="IPR019607">
    <property type="entry name" value="Putative_zinc-finger_domain"/>
</dbReference>